<dbReference type="GO" id="GO:0005975">
    <property type="term" value="P:carbohydrate metabolic process"/>
    <property type="evidence" value="ECO:0007669"/>
    <property type="project" value="InterPro"/>
</dbReference>
<dbReference type="eggNOG" id="COG0726">
    <property type="taxonomic scope" value="Bacteria"/>
</dbReference>
<evidence type="ECO:0000313" key="5">
    <source>
        <dbReference type="Proteomes" id="UP000000496"/>
    </source>
</evidence>
<dbReference type="PANTHER" id="PTHR34216">
    <property type="match status" value="1"/>
</dbReference>
<organism evidence="4 5">
    <name type="scientific">Simkania negevensis (strain ATCC VR-1471 / DSM 27360 / Z)</name>
    <dbReference type="NCBI Taxonomy" id="331113"/>
    <lineage>
        <taxon>Bacteria</taxon>
        <taxon>Pseudomonadati</taxon>
        <taxon>Chlamydiota</taxon>
        <taxon>Chlamydiia</taxon>
        <taxon>Parachlamydiales</taxon>
        <taxon>Simkaniaceae</taxon>
        <taxon>Simkania</taxon>
    </lineage>
</organism>
<comment type="subcellular location">
    <subcellularLocation>
        <location evidence="1">Secreted</location>
    </subcellularLocation>
</comment>
<dbReference type="Proteomes" id="UP000000496">
    <property type="component" value="Chromosome gsn.131"/>
</dbReference>
<feature type="domain" description="NodB homology" evidence="3">
    <location>
        <begin position="46"/>
        <end position="244"/>
    </location>
</feature>
<evidence type="ECO:0000256" key="1">
    <source>
        <dbReference type="ARBA" id="ARBA00004613"/>
    </source>
</evidence>
<name>F8L8I4_SIMNZ</name>
<dbReference type="PANTHER" id="PTHR34216:SF3">
    <property type="entry name" value="POLY-BETA-1,6-N-ACETYL-D-GLUCOSAMINE N-DEACETYLASE"/>
    <property type="match status" value="1"/>
</dbReference>
<dbReference type="PROSITE" id="PS51677">
    <property type="entry name" value="NODB"/>
    <property type="match status" value="1"/>
</dbReference>
<dbReference type="AlphaFoldDB" id="F8L8I4"/>
<dbReference type="CDD" id="cd10918">
    <property type="entry name" value="CE4_NodB_like_5s_6s"/>
    <property type="match status" value="1"/>
</dbReference>
<dbReference type="KEGG" id="sng:SNE_A12360"/>
<keyword evidence="2" id="KW-0732">Signal</keyword>
<dbReference type="HOGENOM" id="CLU_030024_3_3_0"/>
<dbReference type="SUPFAM" id="SSF88713">
    <property type="entry name" value="Glycoside hydrolase/deacetylase"/>
    <property type="match status" value="1"/>
</dbReference>
<evidence type="ECO:0000256" key="2">
    <source>
        <dbReference type="ARBA" id="ARBA00022729"/>
    </source>
</evidence>
<dbReference type="RefSeq" id="WP_013943580.1">
    <property type="nucleotide sequence ID" value="NC_015713.1"/>
</dbReference>
<protein>
    <submittedName>
        <fullName evidence="4">Polysaccharide deacetylase</fullName>
    </submittedName>
</protein>
<evidence type="ECO:0000313" key="4">
    <source>
        <dbReference type="EMBL" id="CCB89113.1"/>
    </source>
</evidence>
<dbReference type="GO" id="GO:0016810">
    <property type="term" value="F:hydrolase activity, acting on carbon-nitrogen (but not peptide) bonds"/>
    <property type="evidence" value="ECO:0007669"/>
    <property type="project" value="InterPro"/>
</dbReference>
<dbReference type="InterPro" id="IPR002509">
    <property type="entry name" value="NODB_dom"/>
</dbReference>
<dbReference type="OrthoDB" id="9776235at2"/>
<gene>
    <name evidence="4" type="ordered locus">SNE_A12360</name>
</gene>
<dbReference type="EMBL" id="FR872582">
    <property type="protein sequence ID" value="CCB89113.1"/>
    <property type="molecule type" value="Genomic_DNA"/>
</dbReference>
<accession>F8L8I4</accession>
<dbReference type="InterPro" id="IPR011330">
    <property type="entry name" value="Glyco_hydro/deAcase_b/a-brl"/>
</dbReference>
<keyword evidence="5" id="KW-1185">Reference proteome</keyword>
<evidence type="ECO:0000259" key="3">
    <source>
        <dbReference type="PROSITE" id="PS51677"/>
    </source>
</evidence>
<dbReference type="InterPro" id="IPR051398">
    <property type="entry name" value="Polysacch_Deacetylase"/>
</dbReference>
<dbReference type="Pfam" id="PF01522">
    <property type="entry name" value="Polysacc_deac_1"/>
    <property type="match status" value="1"/>
</dbReference>
<dbReference type="GO" id="GO:0005576">
    <property type="term" value="C:extracellular region"/>
    <property type="evidence" value="ECO:0007669"/>
    <property type="project" value="UniProtKB-SubCell"/>
</dbReference>
<proteinExistence type="predicted"/>
<dbReference type="Gene3D" id="3.20.20.370">
    <property type="entry name" value="Glycoside hydrolase/deacetylase"/>
    <property type="match status" value="1"/>
</dbReference>
<dbReference type="STRING" id="331113.SNE_A12360"/>
<reference key="1">
    <citation type="journal article" date="2011" name="Mol. Biol. Evol.">
        <title>Unity in variety -- the pan-genome of the Chlamydiae.</title>
        <authorList>
            <person name="Collingro A."/>
            <person name="Tischler P."/>
            <person name="Weinmaier T."/>
            <person name="Penz T."/>
            <person name="Heinz E."/>
            <person name="Brunham R.C."/>
            <person name="Read T.D."/>
            <person name="Bavoil P.M."/>
            <person name="Sachse K."/>
            <person name="Kahane S."/>
            <person name="Friedman M.G."/>
            <person name="Rattei T."/>
            <person name="Myers G.S.A."/>
            <person name="Horn M."/>
        </authorList>
    </citation>
    <scope>NUCLEOTIDE SEQUENCE</scope>
    <source>
        <strain>Z</strain>
    </source>
</reference>
<sequence length="244" mass="28393">MLLSLLYHRVGNGKYANPLSFFKEHFSWIQESYNTLHPGDPLGKEDVLCLTFDDATFDFYHYIFPLLKTFELKAVLSVPTAYIPDQTTLSTEMRLEKIETLQSDHPPLPSPAYCTWSELEEMHNSGLVHIASHSVNHVPLTDERVDPEHELCSSKTLLEKMLNTQITTFVYPYGKFNTAVHFLAKKHYSYIMRIGNAINFNWQNRNQLIYRINADAAAHPKAPFHPSKRIKYLLRYLFNTLRKK</sequence>
<reference evidence="4 5" key="2">
    <citation type="journal article" date="2011" name="Mol. Biol. Evol.">
        <title>Unity in variety--the pan-genome of the Chlamydiae.</title>
        <authorList>
            <person name="Collingro A."/>
            <person name="Tischler P."/>
            <person name="Weinmaier T."/>
            <person name="Penz T."/>
            <person name="Heinz E."/>
            <person name="Brunham R.C."/>
            <person name="Read T.D."/>
            <person name="Bavoil P.M."/>
            <person name="Sachse K."/>
            <person name="Kahane S."/>
            <person name="Friedman M.G."/>
            <person name="Rattei T."/>
            <person name="Myers G.S."/>
            <person name="Horn M."/>
        </authorList>
    </citation>
    <scope>NUCLEOTIDE SEQUENCE [LARGE SCALE GENOMIC DNA]</scope>
    <source>
        <strain evidence="5">ATCC VR-1471 / Z</strain>
    </source>
</reference>